<sequence>MAGFIGSNLLEMLLGLDQAVIGLDNLSTGHRHNLAEVERFVSARRWGRFDFIEGDIRDLEDCRRACGGVNYVLHQAALEQRAI</sequence>
<organism evidence="2">
    <name type="scientific">uncultured Rubrobacteraceae bacterium</name>
    <dbReference type="NCBI Taxonomy" id="349277"/>
    <lineage>
        <taxon>Bacteria</taxon>
        <taxon>Bacillati</taxon>
        <taxon>Actinomycetota</taxon>
        <taxon>Rubrobacteria</taxon>
        <taxon>Rubrobacterales</taxon>
        <taxon>Rubrobacteraceae</taxon>
        <taxon>environmental samples</taxon>
    </lineage>
</organism>
<dbReference type="InterPro" id="IPR001509">
    <property type="entry name" value="Epimerase_deHydtase"/>
</dbReference>
<feature type="domain" description="NAD-dependent epimerase/dehydratase" evidence="1">
    <location>
        <begin position="2"/>
        <end position="79"/>
    </location>
</feature>
<dbReference type="Pfam" id="PF01370">
    <property type="entry name" value="Epimerase"/>
    <property type="match status" value="1"/>
</dbReference>
<evidence type="ECO:0000259" key="1">
    <source>
        <dbReference type="Pfam" id="PF01370"/>
    </source>
</evidence>
<gene>
    <name evidence="2" type="ORF">AVDCRST_MAG28-3573</name>
</gene>
<dbReference type="EMBL" id="CADCVE010000091">
    <property type="protein sequence ID" value="CAA9462718.1"/>
    <property type="molecule type" value="Genomic_DNA"/>
</dbReference>
<dbReference type="GO" id="GO:0003978">
    <property type="term" value="F:UDP-glucose 4-epimerase activity"/>
    <property type="evidence" value="ECO:0007669"/>
    <property type="project" value="UniProtKB-EC"/>
</dbReference>
<name>A0A6J4RDH7_9ACTN</name>
<dbReference type="EC" id="5.1.3.2" evidence="2"/>
<protein>
    <submittedName>
        <fullName evidence="2">UDP-glucose 4-epimerase</fullName>
        <ecNumber evidence="2">5.1.3.2</ecNumber>
    </submittedName>
</protein>
<evidence type="ECO:0000313" key="2">
    <source>
        <dbReference type="EMBL" id="CAA9462718.1"/>
    </source>
</evidence>
<proteinExistence type="predicted"/>
<dbReference type="InterPro" id="IPR036291">
    <property type="entry name" value="NAD(P)-bd_dom_sf"/>
</dbReference>
<dbReference type="SUPFAM" id="SSF51735">
    <property type="entry name" value="NAD(P)-binding Rossmann-fold domains"/>
    <property type="match status" value="1"/>
</dbReference>
<keyword evidence="2" id="KW-0413">Isomerase</keyword>
<dbReference type="AlphaFoldDB" id="A0A6J4RDH7"/>
<dbReference type="Gene3D" id="3.40.50.720">
    <property type="entry name" value="NAD(P)-binding Rossmann-like Domain"/>
    <property type="match status" value="1"/>
</dbReference>
<accession>A0A6J4RDH7</accession>
<reference evidence="2" key="1">
    <citation type="submission" date="2020-02" db="EMBL/GenBank/DDBJ databases">
        <authorList>
            <person name="Meier V. D."/>
        </authorList>
    </citation>
    <scope>NUCLEOTIDE SEQUENCE</scope>
    <source>
        <strain evidence="2">AVDCRST_MAG28</strain>
    </source>
</reference>